<dbReference type="GO" id="GO:0016787">
    <property type="term" value="F:hydrolase activity"/>
    <property type="evidence" value="ECO:0007669"/>
    <property type="project" value="UniProtKB-KW"/>
</dbReference>
<evidence type="ECO:0000256" key="5">
    <source>
        <dbReference type="ARBA" id="ARBA00022737"/>
    </source>
</evidence>
<sequence>MSFEHLSNFVDRVNKTYDRKQFTLMRERIKYKDDDDEDFDQSPSQKTFMFMEERKEKGLILSHNRRVINHILLYLMDFSIYDDNEVEVKKKKKKKKASEKKISEELLSLILVNKQWYELVSAHHQLYELMKEGVENSFYGKNPLCSTSSLLLKIPCKFHSISGVNQTKIVLQVDTQIPLFISCFKIYYEIFKYIYEDCKNHSINQRMDTELREVFENSTDRIKMIMSLNYHHDFQFFLRDLKNHFLEKGFCVIFCHGGSFSGCVFQKNGRKQKNAEPMVATVHKTFHKYVTRKKQGKRQVSKDQSKRAKSVGSQIRRMQEEHFKLKTRKYLTMWSDSLSKRDTIIFLNAPGPYNEYTLFNKKKEAGTVQIRSPLMNSNRNDEDDDESRAVKNKENKYEEFIDKKYICPFSQSQCFTMPSVKTINSSNPNHNSCIEANDELLSIYLHDLEGLKSLQNNTTPEQIPTFDEDDEDEVYSNDEDEEDEDYDE</sequence>
<protein>
    <recommendedName>
        <fullName evidence="12">VLRF1 domain-containing protein</fullName>
    </recommendedName>
</protein>
<comment type="similarity">
    <text evidence="2 10">Belongs to the ANKZF1/VMS1 family.</text>
</comment>
<dbReference type="PANTHER" id="PTHR16036:SF2">
    <property type="entry name" value="TRNA ENDONUCLEASE ANKZF1"/>
    <property type="match status" value="1"/>
</dbReference>
<dbReference type="EMBL" id="GG738922">
    <property type="protein sequence ID" value="EFC37083.1"/>
    <property type="molecule type" value="Genomic_DNA"/>
</dbReference>
<evidence type="ECO:0000259" key="12">
    <source>
        <dbReference type="PROSITE" id="PS52044"/>
    </source>
</evidence>
<accession>D2W1F9</accession>
<dbReference type="InterPro" id="IPR047139">
    <property type="entry name" value="ANKZ1/VMS1"/>
</dbReference>
<feature type="active site" evidence="10">
    <location>
        <position position="299"/>
    </location>
</feature>
<dbReference type="PANTHER" id="PTHR16036">
    <property type="entry name" value="ANKYRIN REPEAT AND ZINC FINGER DOMAIN-CONTAINING PROTEIN 1"/>
    <property type="match status" value="1"/>
</dbReference>
<dbReference type="RefSeq" id="XP_002669827.1">
    <property type="nucleotide sequence ID" value="XM_002669781.1"/>
</dbReference>
<evidence type="ECO:0000256" key="8">
    <source>
        <dbReference type="ARBA" id="ARBA00023043"/>
    </source>
</evidence>
<proteinExistence type="inferred from homology"/>
<dbReference type="Proteomes" id="UP000006671">
    <property type="component" value="Unassembled WGS sequence"/>
</dbReference>
<dbReference type="STRING" id="5762.D2W1F9"/>
<dbReference type="AlphaFoldDB" id="D2W1F9"/>
<evidence type="ECO:0000256" key="1">
    <source>
        <dbReference type="ARBA" id="ARBA00004496"/>
    </source>
</evidence>
<evidence type="ECO:0000256" key="7">
    <source>
        <dbReference type="ARBA" id="ARBA00022801"/>
    </source>
</evidence>
<evidence type="ECO:0000256" key="3">
    <source>
        <dbReference type="ARBA" id="ARBA00022490"/>
    </source>
</evidence>
<feature type="compositionally biased region" description="Acidic residues" evidence="11">
    <location>
        <begin position="466"/>
        <end position="488"/>
    </location>
</feature>
<comment type="subcellular location">
    <subcellularLocation>
        <location evidence="1">Cytoplasm</location>
    </subcellularLocation>
</comment>
<evidence type="ECO:0000256" key="11">
    <source>
        <dbReference type="SAM" id="MobiDB-lite"/>
    </source>
</evidence>
<feature type="domain" description="VLRF1" evidence="12">
    <location>
        <begin position="246"/>
        <end position="400"/>
    </location>
</feature>
<keyword evidence="3 10" id="KW-0963">Cytoplasm</keyword>
<evidence type="ECO:0000256" key="2">
    <source>
        <dbReference type="ARBA" id="ARBA00009262"/>
    </source>
</evidence>
<dbReference type="GO" id="GO:0005737">
    <property type="term" value="C:cytoplasm"/>
    <property type="evidence" value="ECO:0007669"/>
    <property type="project" value="UniProtKB-SubCell"/>
</dbReference>
<keyword evidence="14" id="KW-1185">Reference proteome</keyword>
<evidence type="ECO:0000256" key="9">
    <source>
        <dbReference type="ARBA" id="ARBA00023054"/>
    </source>
</evidence>
<evidence type="ECO:0000256" key="10">
    <source>
        <dbReference type="PROSITE-ProRule" id="PRU01389"/>
    </source>
</evidence>
<evidence type="ECO:0000313" key="13">
    <source>
        <dbReference type="EMBL" id="EFC37083.1"/>
    </source>
</evidence>
<dbReference type="GeneID" id="8857152"/>
<keyword evidence="7 10" id="KW-0378">Hydrolase</keyword>
<dbReference type="eggNOG" id="KOG2505">
    <property type="taxonomic scope" value="Eukaryota"/>
</dbReference>
<evidence type="ECO:0000256" key="6">
    <source>
        <dbReference type="ARBA" id="ARBA00022759"/>
    </source>
</evidence>
<reference evidence="13 14" key="1">
    <citation type="journal article" date="2010" name="Cell">
        <title>The genome of Naegleria gruberi illuminates early eukaryotic versatility.</title>
        <authorList>
            <person name="Fritz-Laylin L.K."/>
            <person name="Prochnik S.E."/>
            <person name="Ginger M.L."/>
            <person name="Dacks J.B."/>
            <person name="Carpenter M.L."/>
            <person name="Field M.C."/>
            <person name="Kuo A."/>
            <person name="Paredez A."/>
            <person name="Chapman J."/>
            <person name="Pham J."/>
            <person name="Shu S."/>
            <person name="Neupane R."/>
            <person name="Cipriano M."/>
            <person name="Mancuso J."/>
            <person name="Tu H."/>
            <person name="Salamov A."/>
            <person name="Lindquist E."/>
            <person name="Shapiro H."/>
            <person name="Lucas S."/>
            <person name="Grigoriev I.V."/>
            <person name="Cande W.Z."/>
            <person name="Fulton C."/>
            <person name="Rokhsar D.S."/>
            <person name="Dawson S.C."/>
        </authorList>
    </citation>
    <scope>NUCLEOTIDE SEQUENCE [LARGE SCALE GENOMIC DNA]</scope>
    <source>
        <strain evidence="13 14">NEG-M</strain>
    </source>
</reference>
<dbReference type="PROSITE" id="PS52044">
    <property type="entry name" value="VLRF1"/>
    <property type="match status" value="1"/>
</dbReference>
<dbReference type="InParanoid" id="D2W1F9"/>
<feature type="region of interest" description="Disordered" evidence="11">
    <location>
        <begin position="293"/>
        <end position="313"/>
    </location>
</feature>
<dbReference type="VEuPathDB" id="AmoebaDB:NAEGRDRAFT_82028"/>
<name>D2W1F9_NAEGR</name>
<organism evidence="14">
    <name type="scientific">Naegleria gruberi</name>
    <name type="common">Amoeba</name>
    <dbReference type="NCBI Taxonomy" id="5762"/>
    <lineage>
        <taxon>Eukaryota</taxon>
        <taxon>Discoba</taxon>
        <taxon>Heterolobosea</taxon>
        <taxon>Tetramitia</taxon>
        <taxon>Eutetramitia</taxon>
        <taxon>Vahlkampfiidae</taxon>
        <taxon>Naegleria</taxon>
    </lineage>
</organism>
<dbReference type="Pfam" id="PF18826">
    <property type="entry name" value="bVLRF1"/>
    <property type="match status" value="1"/>
</dbReference>
<keyword evidence="6 10" id="KW-0255">Endonuclease</keyword>
<dbReference type="GO" id="GO:0004519">
    <property type="term" value="F:endonuclease activity"/>
    <property type="evidence" value="ECO:0007669"/>
    <property type="project" value="UniProtKB-KW"/>
</dbReference>
<dbReference type="InterPro" id="IPR041175">
    <property type="entry name" value="VLRF1/Vms1"/>
</dbReference>
<keyword evidence="4 10" id="KW-0540">Nuclease</keyword>
<comment type="domain">
    <text evidence="10">The VLRF1 domain mediates binding to the 60S ribosomal subunit.</text>
</comment>
<feature type="region of interest" description="Disordered" evidence="11">
    <location>
        <begin position="455"/>
        <end position="488"/>
    </location>
</feature>
<evidence type="ECO:0000313" key="14">
    <source>
        <dbReference type="Proteomes" id="UP000006671"/>
    </source>
</evidence>
<keyword evidence="5" id="KW-0677">Repeat</keyword>
<dbReference type="KEGG" id="ngr:NAEGRDRAFT_82028"/>
<keyword evidence="8" id="KW-0040">ANK repeat</keyword>
<dbReference type="GO" id="GO:0036503">
    <property type="term" value="P:ERAD pathway"/>
    <property type="evidence" value="ECO:0007669"/>
    <property type="project" value="TreeGrafter"/>
</dbReference>
<keyword evidence="9" id="KW-0175">Coiled coil</keyword>
<dbReference type="OMA" id="NEYTLFN"/>
<gene>
    <name evidence="13" type="ORF">NAEGRDRAFT_82028</name>
</gene>
<evidence type="ECO:0000256" key="4">
    <source>
        <dbReference type="ARBA" id="ARBA00022722"/>
    </source>
</evidence>
<dbReference type="OrthoDB" id="429841at2759"/>